<dbReference type="EMBL" id="AZEG01000010">
    <property type="protein sequence ID" value="KRL37628.1"/>
    <property type="molecule type" value="Genomic_DNA"/>
</dbReference>
<dbReference type="AlphaFoldDB" id="A0A0R1PZF3"/>
<organism evidence="1 2">
    <name type="scientific">Liquorilactobacillus uvarum DSM 19971</name>
    <dbReference type="NCBI Taxonomy" id="1423812"/>
    <lineage>
        <taxon>Bacteria</taxon>
        <taxon>Bacillati</taxon>
        <taxon>Bacillota</taxon>
        <taxon>Bacilli</taxon>
        <taxon>Lactobacillales</taxon>
        <taxon>Lactobacillaceae</taxon>
        <taxon>Liquorilactobacillus</taxon>
    </lineage>
</organism>
<proteinExistence type="predicted"/>
<name>A0A0R1PZF3_9LACO</name>
<gene>
    <name evidence="1" type="ORF">FD20_GL000305</name>
</gene>
<dbReference type="STRING" id="1423812.FD20_GL000305"/>
<comment type="caution">
    <text evidence="1">The sequence shown here is derived from an EMBL/GenBank/DDBJ whole genome shotgun (WGS) entry which is preliminary data.</text>
</comment>
<protein>
    <submittedName>
        <fullName evidence="1">Uncharacterized protein</fullName>
    </submittedName>
</protein>
<evidence type="ECO:0000313" key="2">
    <source>
        <dbReference type="Proteomes" id="UP000051155"/>
    </source>
</evidence>
<sequence>MALSETWLWPCKISIESEVTKVLLTSPNNIETERTAQMTSVNAEQNKTMFIRTIKQRIIFL</sequence>
<accession>A0A0R1PZF3</accession>
<keyword evidence="2" id="KW-1185">Reference proteome</keyword>
<dbReference type="Proteomes" id="UP000051155">
    <property type="component" value="Unassembled WGS sequence"/>
</dbReference>
<reference evidence="1 2" key="1">
    <citation type="journal article" date="2015" name="Genome Announc.">
        <title>Expanding the biotechnology potential of lactobacilli through comparative genomics of 213 strains and associated genera.</title>
        <authorList>
            <person name="Sun Z."/>
            <person name="Harris H.M."/>
            <person name="McCann A."/>
            <person name="Guo C."/>
            <person name="Argimon S."/>
            <person name="Zhang W."/>
            <person name="Yang X."/>
            <person name="Jeffery I.B."/>
            <person name="Cooney J.C."/>
            <person name="Kagawa T.F."/>
            <person name="Liu W."/>
            <person name="Song Y."/>
            <person name="Salvetti E."/>
            <person name="Wrobel A."/>
            <person name="Rasinkangas P."/>
            <person name="Parkhill J."/>
            <person name="Rea M.C."/>
            <person name="O'Sullivan O."/>
            <person name="Ritari J."/>
            <person name="Douillard F.P."/>
            <person name="Paul Ross R."/>
            <person name="Yang R."/>
            <person name="Briner A.E."/>
            <person name="Felis G.E."/>
            <person name="de Vos W.M."/>
            <person name="Barrangou R."/>
            <person name="Klaenhammer T.R."/>
            <person name="Caufield P.W."/>
            <person name="Cui Y."/>
            <person name="Zhang H."/>
            <person name="O'Toole P.W."/>
        </authorList>
    </citation>
    <scope>NUCLEOTIDE SEQUENCE [LARGE SCALE GENOMIC DNA]</scope>
    <source>
        <strain evidence="1 2">DSM 19971</strain>
    </source>
</reference>
<evidence type="ECO:0000313" key="1">
    <source>
        <dbReference type="EMBL" id="KRL37628.1"/>
    </source>
</evidence>